<sequence length="365" mass="41861">MHRLTHVSTRNRSSLAEKLRNAVGGQDFGKAKQIVAGGSIAVKDEHGEDFRELYVMPKRKLRGQTQLEQATGRTEYKTRSRFDLMDRLTKRPPRSEEMDPEAQKWCDVWPAARTFASSVVPLPVRMGTRPNVEKRAPFKKEGNLELVKIPNFLHLTPPAIQQHCQAIKKFCTPFPPELLSNPSATCQHLPISIEYSTYIHQGTSIRDIRSRVVTMKIHVAELKLSENQMEKLIRLAANRYDEKTGKMTIITDRCHTRQQNLDYAHYLLTVLYHEAQKVEKWDELKNRTDALKVEFDGSNTKTKLIDLLEKAKLTPGLSPSAAGCGDQKSIDEFGEMWKAYRNSEETVEKTREYGRQMKKLLGIQQ</sequence>
<dbReference type="PhylomeDB" id="Q9NEI6"/>
<accession>Q9NEI6</accession>
<protein>
    <submittedName>
        <fullName evidence="2">Small ribosomal subunit protein mS35 mitochondrial conserved domain-containing protein</fullName>
    </submittedName>
</protein>
<dbReference type="PaxDb" id="6239-Y39B6A.39a"/>
<dbReference type="PANTHER" id="PTHR13490">
    <property type="entry name" value="MITOCHONDRIAL 28S RIBOSOMAL PROTEIN S28"/>
    <property type="match status" value="1"/>
</dbReference>
<dbReference type="Reactome" id="R-CEL-5389840">
    <property type="pathway name" value="Mitochondrial translation elongation"/>
</dbReference>
<dbReference type="InterPro" id="IPR019349">
    <property type="entry name" value="Ribosomal_mS35_mit"/>
</dbReference>
<dbReference type="Reactome" id="R-CEL-5419276">
    <property type="pathway name" value="Mitochondrial translation termination"/>
</dbReference>
<dbReference type="Reactome" id="R-CEL-9937383">
    <property type="pathway name" value="Mitochondrial ribosome-associated quality control"/>
</dbReference>
<gene>
    <name evidence="2 4" type="primary">mrps-35</name>
    <name evidence="2" type="ORF">CELE_Y39B6A.39</name>
    <name evidence="4" type="ORF">Y39B6A.39</name>
</gene>
<dbReference type="GO" id="GO:0032543">
    <property type="term" value="P:mitochondrial translation"/>
    <property type="evidence" value="ECO:0007669"/>
    <property type="project" value="InterPro"/>
</dbReference>
<dbReference type="InterPro" id="IPR039848">
    <property type="entry name" value="Ribosomal_mS35_mt"/>
</dbReference>
<keyword evidence="3" id="KW-1185">Reference proteome</keyword>
<dbReference type="eggNOG" id="KOG3933">
    <property type="taxonomic scope" value="Eukaryota"/>
</dbReference>
<feature type="domain" description="Small ribosomal subunit protein mS35 mitochondrial conserved" evidence="1">
    <location>
        <begin position="190"/>
        <end position="279"/>
    </location>
</feature>
<dbReference type="AlphaFoldDB" id="Q9NEI6"/>
<dbReference type="CTD" id="180240"/>
<dbReference type="Pfam" id="PF10213">
    <property type="entry name" value="MRP-S28"/>
    <property type="match status" value="1"/>
</dbReference>
<evidence type="ECO:0000313" key="4">
    <source>
        <dbReference type="WormBase" id="Y39B6A.39a"/>
    </source>
</evidence>
<dbReference type="WormBase" id="Y39B6A.39a">
    <property type="protein sequence ID" value="CE21666"/>
    <property type="gene ID" value="WBGene00012697"/>
    <property type="gene designation" value="mrps-35"/>
</dbReference>
<dbReference type="EMBL" id="BX284605">
    <property type="protein sequence ID" value="CAB61063.1"/>
    <property type="molecule type" value="Genomic_DNA"/>
</dbReference>
<dbReference type="SMR" id="Q9NEI6"/>
<dbReference type="GO" id="GO:0005763">
    <property type="term" value="C:mitochondrial small ribosomal subunit"/>
    <property type="evidence" value="ECO:0000318"/>
    <property type="project" value="GO_Central"/>
</dbReference>
<evidence type="ECO:0007829" key="5">
    <source>
        <dbReference type="PeptideAtlas" id="Q9NEI6"/>
    </source>
</evidence>
<keyword evidence="5" id="KW-1267">Proteomics identification</keyword>
<organism evidence="2 3">
    <name type="scientific">Caenorhabditis elegans</name>
    <dbReference type="NCBI Taxonomy" id="6239"/>
    <lineage>
        <taxon>Eukaryota</taxon>
        <taxon>Metazoa</taxon>
        <taxon>Ecdysozoa</taxon>
        <taxon>Nematoda</taxon>
        <taxon>Chromadorea</taxon>
        <taxon>Rhabditida</taxon>
        <taxon>Rhabditina</taxon>
        <taxon>Rhabditomorpha</taxon>
        <taxon>Rhabditoidea</taxon>
        <taxon>Rhabditidae</taxon>
        <taxon>Peloderinae</taxon>
        <taxon>Caenorhabditis</taxon>
    </lineage>
</organism>
<dbReference type="UCSC" id="Y39B6A.39">
    <property type="organism name" value="c. elegans"/>
</dbReference>
<dbReference type="PeptideAtlas" id="Q9NEI6"/>
<dbReference type="PANTHER" id="PTHR13490:SF0">
    <property type="entry name" value="SMALL RIBOSOMAL SUBUNIT PROTEIN MS35"/>
    <property type="match status" value="1"/>
</dbReference>
<dbReference type="STRING" id="6239.Y39B6A.39a.1"/>
<dbReference type="InParanoid" id="Q9NEI6"/>
<dbReference type="ExpressionAtlas" id="Q9NEI6">
    <property type="expression patterns" value="baseline and differential"/>
</dbReference>
<evidence type="ECO:0000313" key="3">
    <source>
        <dbReference type="Proteomes" id="UP000001940"/>
    </source>
</evidence>
<dbReference type="Proteomes" id="UP000001940">
    <property type="component" value="Chromosome V"/>
</dbReference>
<name>Q9NEI6_CAEEL</name>
<dbReference type="HOGENOM" id="CLU_060973_0_0_1"/>
<dbReference type="Bgee" id="WBGene00012697">
    <property type="expression patterns" value="Expressed in germ line (C elegans) and 4 other cell types or tissues"/>
</dbReference>
<dbReference type="OMA" id="DRCFTRK"/>
<dbReference type="KEGG" id="cel:CELE_Y39B6A.39"/>
<proteinExistence type="evidence at protein level"/>
<dbReference type="FunCoup" id="Q9NEI6">
    <property type="interactions" value="1977"/>
</dbReference>
<dbReference type="OrthoDB" id="283424at2759"/>
<dbReference type="GeneID" id="180240"/>
<evidence type="ECO:0000313" key="2">
    <source>
        <dbReference type="EMBL" id="CAB61063.1"/>
    </source>
</evidence>
<dbReference type="AGR" id="WB:WBGene00012697"/>
<dbReference type="GO" id="GO:0003735">
    <property type="term" value="F:structural constituent of ribosome"/>
    <property type="evidence" value="ECO:0000318"/>
    <property type="project" value="GO_Central"/>
</dbReference>
<evidence type="ECO:0000259" key="1">
    <source>
        <dbReference type="Pfam" id="PF10213"/>
    </source>
</evidence>
<dbReference type="RefSeq" id="NP_001256837.1">
    <property type="nucleotide sequence ID" value="NM_001269908.5"/>
</dbReference>
<reference evidence="2 3" key="1">
    <citation type="journal article" date="1998" name="Science">
        <title>Genome sequence of the nematode C. elegans: a platform for investigating biology.</title>
        <authorList>
            <consortium name="The C. elegans sequencing consortium"/>
            <person name="Sulson J.E."/>
            <person name="Waterston R."/>
        </authorList>
    </citation>
    <scope>NUCLEOTIDE SEQUENCE [LARGE SCALE GENOMIC DNA]</scope>
    <source>
        <strain evidence="2 3">Bristol N2</strain>
    </source>
</reference>